<comment type="caution">
    <text evidence="3">The sequence shown here is derived from an EMBL/GenBank/DDBJ whole genome shotgun (WGS) entry which is preliminary data.</text>
</comment>
<organism evidence="3 4">
    <name type="scientific">Pontibacter flavimaris</name>
    <dbReference type="NCBI Taxonomy" id="1797110"/>
    <lineage>
        <taxon>Bacteria</taxon>
        <taxon>Pseudomonadati</taxon>
        <taxon>Bacteroidota</taxon>
        <taxon>Cytophagia</taxon>
        <taxon>Cytophagales</taxon>
        <taxon>Hymenobacteraceae</taxon>
        <taxon>Pontibacter</taxon>
    </lineage>
</organism>
<dbReference type="InterPro" id="IPR012334">
    <property type="entry name" value="Pectin_lyas_fold"/>
</dbReference>
<keyword evidence="4" id="KW-1185">Reference proteome</keyword>
<reference evidence="3 4" key="1">
    <citation type="submission" date="2016-03" db="EMBL/GenBank/DDBJ databases">
        <title>Genome sequence of Pontibacter sp. nov., of the family cytophagaceae, isolated from marine sediment of the Yellow Sea, China.</title>
        <authorList>
            <person name="Zhang G."/>
            <person name="Zhang R."/>
        </authorList>
    </citation>
    <scope>NUCLEOTIDE SEQUENCE [LARGE SCALE GENOMIC DNA]</scope>
    <source>
        <strain evidence="3 4">S10-8</strain>
    </source>
</reference>
<dbReference type="SUPFAM" id="SSF51126">
    <property type="entry name" value="Pectin lyase-like"/>
    <property type="match status" value="1"/>
</dbReference>
<dbReference type="EMBL" id="LVWA01000002">
    <property type="protein sequence ID" value="OKL41857.1"/>
    <property type="molecule type" value="Genomic_DNA"/>
</dbReference>
<evidence type="ECO:0000313" key="4">
    <source>
        <dbReference type="Proteomes" id="UP000186551"/>
    </source>
</evidence>
<dbReference type="STRING" id="1797110.A3841_07500"/>
<dbReference type="Gene3D" id="2.160.20.10">
    <property type="entry name" value="Single-stranded right-handed beta-helix, Pectin lyase-like"/>
    <property type="match status" value="1"/>
</dbReference>
<feature type="domain" description="Secretion system C-terminal sorting" evidence="2">
    <location>
        <begin position="862"/>
        <end position="934"/>
    </location>
</feature>
<feature type="compositionally biased region" description="Polar residues" evidence="1">
    <location>
        <begin position="620"/>
        <end position="633"/>
    </location>
</feature>
<dbReference type="RefSeq" id="WP_073850304.1">
    <property type="nucleotide sequence ID" value="NZ_LVWA01000002.1"/>
</dbReference>
<feature type="region of interest" description="Disordered" evidence="1">
    <location>
        <begin position="606"/>
        <end position="639"/>
    </location>
</feature>
<dbReference type="NCBIfam" id="TIGR04183">
    <property type="entry name" value="Por_Secre_tail"/>
    <property type="match status" value="1"/>
</dbReference>
<protein>
    <recommendedName>
        <fullName evidence="2">Secretion system C-terminal sorting domain-containing protein</fullName>
    </recommendedName>
</protein>
<dbReference type="Proteomes" id="UP000186551">
    <property type="component" value="Unassembled WGS sequence"/>
</dbReference>
<dbReference type="Pfam" id="PF18962">
    <property type="entry name" value="Por_Secre_tail"/>
    <property type="match status" value="1"/>
</dbReference>
<proteinExistence type="predicted"/>
<dbReference type="OrthoDB" id="5134860at2"/>
<dbReference type="InterPro" id="IPR008979">
    <property type="entry name" value="Galactose-bd-like_sf"/>
</dbReference>
<accession>A0A1Q5PHZ8</accession>
<dbReference type="InterPro" id="IPR011050">
    <property type="entry name" value="Pectin_lyase_fold/virulence"/>
</dbReference>
<gene>
    <name evidence="3" type="ORF">A3841_07500</name>
</gene>
<feature type="compositionally biased region" description="Basic and acidic residues" evidence="1">
    <location>
        <begin position="607"/>
        <end position="618"/>
    </location>
</feature>
<dbReference type="InterPro" id="IPR026444">
    <property type="entry name" value="Secre_tail"/>
</dbReference>
<sequence>MKKIITLLLSFFVIVLDVAGQAPLVSLQDGKLKYTLYANQGQENAVNQVPDFSSAGYRGGGVKLPDVPVKETISPDTGDVRALIQGAIDRVAALPADANGFRGAVLLKAGIYHVEGALFVRESGVVLRGEGNGLNGTVLIATQRAQHNLIEVRGTGSGFGEVTGTKVRITSAYVPTGAKTFSVANHTFKVGDEVVVQKTPNDAWINALDMAQYGWVASDYKTQFERKIVAVNGNAITLDAPIVDPIETVYGGGEVYKSNVAGRISETGVENMRLESVFRSNSDESHGWNAVQFNRVENSWVKNVVVKYFGYSAVRLSNMSRFNTIQDCAMIDPKSQTTGSRKYSFNLESNSSNNLFQRCMTWGGRHDYVTGSRVPGPNVFLDCFSDNTQADIGPHHRWATGLLFDNVYGGQIRVRNRGASGTGHGWSGAQSMFWNSQSYKSDFLVESPPTARNWAVGSIGVTQGVGEDPAHNGYWESWGTHVPLRSLYLQQLRERLGEQAVNNIVIPEQLQGNLWAALRVRTEQILAEEPVYQEPAREGDPEAFDLTDNGGILTSQYESNRPDEGFKNIIDNDTNTKYYQNGKKALWVQYQSAVQAIVTSYTITSGRDQEERDPKDWNLKGSNDGKTWTTLDTRSNEDFPTRKQTRTFSIADNTQSFVYYRLNITMNGNNNNTQFAEWELFQRKTQEISFGEITEVTYGDDPFQFVASASSGQPVTLAVLSGPATIETNDGEDYLRITGAGTVTVQATQAGDEKYFPVTASQTFVVNRAAQEITFEAITPKNAGESITLSAVSSAGLPVSYSVVSGPGSVAGNTLTFSGDGQVLVQADQAGDDNYEAAAPVQQTILVFVEDAKKDGLLLVAYPNPTQGRFKVKLDNRKDKEYTFAIYDSNGNLVTSSVLAKSHKMFEIDFNLQQNLDGYYYLHVSDGTEVWVRRILKR</sequence>
<evidence type="ECO:0000313" key="3">
    <source>
        <dbReference type="EMBL" id="OKL41857.1"/>
    </source>
</evidence>
<evidence type="ECO:0000256" key="1">
    <source>
        <dbReference type="SAM" id="MobiDB-lite"/>
    </source>
</evidence>
<name>A0A1Q5PHZ8_9BACT</name>
<evidence type="ECO:0000259" key="2">
    <source>
        <dbReference type="Pfam" id="PF18962"/>
    </source>
</evidence>
<dbReference type="Gene3D" id="2.60.120.260">
    <property type="entry name" value="Galactose-binding domain-like"/>
    <property type="match status" value="1"/>
</dbReference>
<dbReference type="SUPFAM" id="SSF49785">
    <property type="entry name" value="Galactose-binding domain-like"/>
    <property type="match status" value="1"/>
</dbReference>
<dbReference type="AlphaFoldDB" id="A0A1Q5PHZ8"/>